<evidence type="ECO:0000313" key="3">
    <source>
        <dbReference type="EMBL" id="TBU28342.1"/>
    </source>
</evidence>
<dbReference type="GO" id="GO:0050660">
    <property type="term" value="F:flavin adenine dinucleotide binding"/>
    <property type="evidence" value="ECO:0007669"/>
    <property type="project" value="InterPro"/>
</dbReference>
<dbReference type="OrthoDB" id="269227at2759"/>
<comment type="similarity">
    <text evidence="1">Belongs to the GMC oxidoreductase family.</text>
</comment>
<dbReference type="Gene3D" id="3.30.560.10">
    <property type="entry name" value="Glucose Oxidase, domain 3"/>
    <property type="match status" value="1"/>
</dbReference>
<dbReference type="InterPro" id="IPR036188">
    <property type="entry name" value="FAD/NAD-bd_sf"/>
</dbReference>
<proteinExistence type="inferred from homology"/>
<dbReference type="Proteomes" id="UP000292957">
    <property type="component" value="Unassembled WGS sequence"/>
</dbReference>
<dbReference type="PANTHER" id="PTHR11552">
    <property type="entry name" value="GLUCOSE-METHANOL-CHOLINE GMC OXIDOREDUCTASE"/>
    <property type="match status" value="1"/>
</dbReference>
<sequence length="199" mass="21597">MAAGSGGSEIQRRLGLRSSLWPSSMAGFLEVSIHDAGVSKTLMKEDPAPTYDYIIVGGGTLGAVLASRLSEDPTVSVLVLEKGQLVDTWTTRIPLLSANLTSKDFLGVKWMSVPQTNADNRTLPMVRGEVLGGGSRINGALYTRGTPGDYNRWEELGNVGWGYNDLEPYFVKSENTLTHPASRFRGKEGPWKNKKAVDP</sequence>
<dbReference type="PANTHER" id="PTHR11552:SF219">
    <property type="entry name" value="GLUCOSE-METHANOL-CHOLINE OXIDOREDUCTASE N-TERMINAL DOMAIN-CONTAINING PROTEIN"/>
    <property type="match status" value="1"/>
</dbReference>
<gene>
    <name evidence="3" type="ORF">BD311DRAFT_758472</name>
</gene>
<dbReference type="InterPro" id="IPR012132">
    <property type="entry name" value="GMC_OxRdtase"/>
</dbReference>
<name>A0A4Q9MPI3_9APHY</name>
<dbReference type="SUPFAM" id="SSF51905">
    <property type="entry name" value="FAD/NAD(P)-binding domain"/>
    <property type="match status" value="1"/>
</dbReference>
<evidence type="ECO:0000256" key="1">
    <source>
        <dbReference type="ARBA" id="ARBA00010790"/>
    </source>
</evidence>
<organism evidence="3">
    <name type="scientific">Dichomitus squalens</name>
    <dbReference type="NCBI Taxonomy" id="114155"/>
    <lineage>
        <taxon>Eukaryota</taxon>
        <taxon>Fungi</taxon>
        <taxon>Dikarya</taxon>
        <taxon>Basidiomycota</taxon>
        <taxon>Agaricomycotina</taxon>
        <taxon>Agaricomycetes</taxon>
        <taxon>Polyporales</taxon>
        <taxon>Polyporaceae</taxon>
        <taxon>Dichomitus</taxon>
    </lineage>
</organism>
<dbReference type="InterPro" id="IPR000172">
    <property type="entry name" value="GMC_OxRdtase_N"/>
</dbReference>
<dbReference type="Gene3D" id="3.50.50.60">
    <property type="entry name" value="FAD/NAD(P)-binding domain"/>
    <property type="match status" value="1"/>
</dbReference>
<reference evidence="3" key="1">
    <citation type="submission" date="2019-01" db="EMBL/GenBank/DDBJ databases">
        <title>Draft genome sequences of three monokaryotic isolates of the white-rot basidiomycete fungus Dichomitus squalens.</title>
        <authorList>
            <consortium name="DOE Joint Genome Institute"/>
            <person name="Lopez S.C."/>
            <person name="Andreopoulos B."/>
            <person name="Pangilinan J."/>
            <person name="Lipzen A."/>
            <person name="Riley R."/>
            <person name="Ahrendt S."/>
            <person name="Ng V."/>
            <person name="Barry K."/>
            <person name="Daum C."/>
            <person name="Grigoriev I.V."/>
            <person name="Hilden K.S."/>
            <person name="Makela M.R."/>
            <person name="de Vries R.P."/>
        </authorList>
    </citation>
    <scope>NUCLEOTIDE SEQUENCE [LARGE SCALE GENOMIC DNA]</scope>
    <source>
        <strain evidence="3">OM18370.1</strain>
    </source>
</reference>
<dbReference type="AlphaFoldDB" id="A0A4Q9MPI3"/>
<dbReference type="GO" id="GO:0016614">
    <property type="term" value="F:oxidoreductase activity, acting on CH-OH group of donors"/>
    <property type="evidence" value="ECO:0007669"/>
    <property type="project" value="InterPro"/>
</dbReference>
<dbReference type="EMBL" id="ML143422">
    <property type="protein sequence ID" value="TBU28342.1"/>
    <property type="molecule type" value="Genomic_DNA"/>
</dbReference>
<protein>
    <submittedName>
        <fullName evidence="3">GMC oxidoreductase-domain-containing protein</fullName>
    </submittedName>
</protein>
<dbReference type="Pfam" id="PF00732">
    <property type="entry name" value="GMC_oxred_N"/>
    <property type="match status" value="1"/>
</dbReference>
<accession>A0A4Q9MPI3</accession>
<evidence type="ECO:0000259" key="2">
    <source>
        <dbReference type="Pfam" id="PF00732"/>
    </source>
</evidence>
<feature type="domain" description="Glucose-methanol-choline oxidoreductase N-terminal" evidence="2">
    <location>
        <begin position="51"/>
        <end position="178"/>
    </location>
</feature>